<sequence>MKKDVISVLIPDGENPLLFNVLNCLSLADRVEVYVMSSLKNSPYRYSRFVKNYTYRPKAKNDVEWIENINDELDKFNIDKVLPIFEKGFEKLIGHSHLIPKEKLIKLPSMESFCTALNKGLLSRFMQKNHIQTSNSIIVKPGEQFVSNGRIAFPVLAKPTLDSGGGEGIEKFRREEEVIAFFKSNKFHIDYLVEEFIEGYDLCCNVLCGEGEIIAYTVHKGLMKGQKVFGPSVGLEFLYNQEVLELATKLMKALKWSGVANLDLRYDQISKKFRIIEMNPRFWYNVDASAVFGVNFPNLYLMTSLGRTVKIEDYKTKKYLNINGITKRLKSDPLFVFNFKSLVINSQLRFAFRDPMPLLARIFMKPKV</sequence>
<dbReference type="RefSeq" id="WP_186559795.1">
    <property type="nucleotide sequence ID" value="NZ_JACNMF010000001.1"/>
</dbReference>
<gene>
    <name evidence="3" type="ORF">H7U19_05460</name>
</gene>
<organism evidence="3 4">
    <name type="scientific">Hyunsoonleella aquatilis</name>
    <dbReference type="NCBI Taxonomy" id="2762758"/>
    <lineage>
        <taxon>Bacteria</taxon>
        <taxon>Pseudomonadati</taxon>
        <taxon>Bacteroidota</taxon>
        <taxon>Flavobacteriia</taxon>
        <taxon>Flavobacteriales</taxon>
        <taxon>Flavobacteriaceae</taxon>
    </lineage>
</organism>
<dbReference type="GO" id="GO:0005524">
    <property type="term" value="F:ATP binding"/>
    <property type="evidence" value="ECO:0007669"/>
    <property type="project" value="UniProtKB-UniRule"/>
</dbReference>
<feature type="domain" description="ATP-grasp" evidence="2">
    <location>
        <begin position="123"/>
        <end position="305"/>
    </location>
</feature>
<accession>A0A923HA26</accession>
<dbReference type="InterPro" id="IPR011761">
    <property type="entry name" value="ATP-grasp"/>
</dbReference>
<name>A0A923HA26_9FLAO</name>
<evidence type="ECO:0000259" key="2">
    <source>
        <dbReference type="PROSITE" id="PS50975"/>
    </source>
</evidence>
<dbReference type="GO" id="GO:0046872">
    <property type="term" value="F:metal ion binding"/>
    <property type="evidence" value="ECO:0007669"/>
    <property type="project" value="InterPro"/>
</dbReference>
<dbReference type="Pfam" id="PF15632">
    <property type="entry name" value="ATPgrasp_Ter"/>
    <property type="match status" value="1"/>
</dbReference>
<proteinExistence type="predicted"/>
<keyword evidence="1" id="KW-0547">Nucleotide-binding</keyword>
<dbReference type="Gene3D" id="3.30.1490.20">
    <property type="entry name" value="ATP-grasp fold, A domain"/>
    <property type="match status" value="1"/>
</dbReference>
<protein>
    <submittedName>
        <fullName evidence="3">ATP-grasp domain-containing protein</fullName>
    </submittedName>
</protein>
<keyword evidence="1" id="KW-0067">ATP-binding</keyword>
<dbReference type="EMBL" id="JACNMF010000001">
    <property type="protein sequence ID" value="MBC3757842.1"/>
    <property type="molecule type" value="Genomic_DNA"/>
</dbReference>
<dbReference type="InterPro" id="IPR013815">
    <property type="entry name" value="ATP_grasp_subdomain_1"/>
</dbReference>
<comment type="caution">
    <text evidence="3">The sequence shown here is derived from an EMBL/GenBank/DDBJ whole genome shotgun (WGS) entry which is preliminary data.</text>
</comment>
<dbReference type="Proteomes" id="UP000656244">
    <property type="component" value="Unassembled WGS sequence"/>
</dbReference>
<evidence type="ECO:0000256" key="1">
    <source>
        <dbReference type="PROSITE-ProRule" id="PRU00409"/>
    </source>
</evidence>
<dbReference type="PROSITE" id="PS50975">
    <property type="entry name" value="ATP_GRASP"/>
    <property type="match status" value="1"/>
</dbReference>
<dbReference type="SUPFAM" id="SSF56059">
    <property type="entry name" value="Glutathione synthetase ATP-binding domain-like"/>
    <property type="match status" value="1"/>
</dbReference>
<keyword evidence="4" id="KW-1185">Reference proteome</keyword>
<evidence type="ECO:0000313" key="3">
    <source>
        <dbReference type="EMBL" id="MBC3757842.1"/>
    </source>
</evidence>
<dbReference type="AlphaFoldDB" id="A0A923HA26"/>
<dbReference type="Gene3D" id="3.30.470.20">
    <property type="entry name" value="ATP-grasp fold, B domain"/>
    <property type="match status" value="1"/>
</dbReference>
<reference evidence="3" key="1">
    <citation type="submission" date="2020-08" db="EMBL/GenBank/DDBJ databases">
        <title>Hyunsoonleella sp. strain SJ7 genome sequencing and assembly.</title>
        <authorList>
            <person name="Kim I."/>
        </authorList>
    </citation>
    <scope>NUCLEOTIDE SEQUENCE</scope>
    <source>
        <strain evidence="3">SJ7</strain>
    </source>
</reference>
<evidence type="ECO:0000313" key="4">
    <source>
        <dbReference type="Proteomes" id="UP000656244"/>
    </source>
</evidence>